<dbReference type="OrthoDB" id="5989844at2759"/>
<feature type="transmembrane region" description="Helical" evidence="1">
    <location>
        <begin position="1346"/>
        <end position="1367"/>
    </location>
</feature>
<protein>
    <submittedName>
        <fullName evidence="3">Uncharacterized protein</fullName>
    </submittedName>
</protein>
<keyword evidence="1" id="KW-0472">Membrane</keyword>
<keyword evidence="2" id="KW-0732">Signal</keyword>
<dbReference type="InterPro" id="IPR011050">
    <property type="entry name" value="Pectin_lyase_fold/virulence"/>
</dbReference>
<dbReference type="GeneID" id="110252397"/>
<evidence type="ECO:0000256" key="2">
    <source>
        <dbReference type="SAM" id="SignalP"/>
    </source>
</evidence>
<dbReference type="OMA" id="MAWIVIF"/>
<feature type="transmembrane region" description="Helical" evidence="1">
    <location>
        <begin position="1262"/>
        <end position="1280"/>
    </location>
</feature>
<organism evidence="3 4">
    <name type="scientific">Exaiptasia diaphana</name>
    <name type="common">Tropical sea anemone</name>
    <name type="synonym">Aiptasia pulchella</name>
    <dbReference type="NCBI Taxonomy" id="2652724"/>
    <lineage>
        <taxon>Eukaryota</taxon>
        <taxon>Metazoa</taxon>
        <taxon>Cnidaria</taxon>
        <taxon>Anthozoa</taxon>
        <taxon>Hexacorallia</taxon>
        <taxon>Actiniaria</taxon>
        <taxon>Aiptasiidae</taxon>
        <taxon>Exaiptasia</taxon>
    </lineage>
</organism>
<name>A0A913Y491_EXADI</name>
<feature type="transmembrane region" description="Helical" evidence="1">
    <location>
        <begin position="1423"/>
        <end position="1450"/>
    </location>
</feature>
<evidence type="ECO:0000256" key="1">
    <source>
        <dbReference type="SAM" id="Phobius"/>
    </source>
</evidence>
<keyword evidence="1" id="KW-0812">Transmembrane</keyword>
<feature type="transmembrane region" description="Helical" evidence="1">
    <location>
        <begin position="1142"/>
        <end position="1162"/>
    </location>
</feature>
<dbReference type="RefSeq" id="XP_020914878.1">
    <property type="nucleotide sequence ID" value="XM_021059219.2"/>
</dbReference>
<evidence type="ECO:0000313" key="4">
    <source>
        <dbReference type="Proteomes" id="UP000887567"/>
    </source>
</evidence>
<evidence type="ECO:0000313" key="3">
    <source>
        <dbReference type="EnsemblMetazoa" id="XP_020914878.1"/>
    </source>
</evidence>
<feature type="transmembrane region" description="Helical" evidence="1">
    <location>
        <begin position="1019"/>
        <end position="1046"/>
    </location>
</feature>
<feature type="chain" id="PRO_5037963886" evidence="2">
    <location>
        <begin position="18"/>
        <end position="1477"/>
    </location>
</feature>
<feature type="signal peptide" evidence="2">
    <location>
        <begin position="1"/>
        <end position="17"/>
    </location>
</feature>
<reference evidence="3" key="1">
    <citation type="submission" date="2022-11" db="UniProtKB">
        <authorList>
            <consortium name="EnsemblMetazoa"/>
        </authorList>
    </citation>
    <scope>IDENTIFICATION</scope>
</reference>
<feature type="transmembrane region" description="Helical" evidence="1">
    <location>
        <begin position="1379"/>
        <end position="1403"/>
    </location>
</feature>
<feature type="transmembrane region" description="Helical" evidence="1">
    <location>
        <begin position="1227"/>
        <end position="1250"/>
    </location>
</feature>
<keyword evidence="4" id="KW-1185">Reference proteome</keyword>
<proteinExistence type="predicted"/>
<keyword evidence="1" id="KW-1133">Transmembrane helix</keyword>
<sequence length="1477" mass="167212">MARVVIGLVAFLVTLNTYDIGTSSASKHDIVYVSRFHNGSSSKKCGSIAFPCKSLQLGFDVLAPGGHLYVNGGGTKFNPYNCQSSQQKLIVKKAFKLMSYQSLAYISCIGGIIIQSNSGTVTLSGISFKKTTIRLDASTVVIKDCMFIEAVTSIRLKVSECVPLLTLNVSNSLFKRNHGCLDINVNTNYSKVHLKDVTFKENYPLSKDESTALIQMWGKAKNSIKHHFILMKNVTVMKNRAQVQRMMNYYESNVLHAGEFSPKYMKNLTHAESSFLTTNVTKVLIELENIHSKDNVNMRFMNLLSPNCSVKIDNCSFQGHNISKSGGIINIISSKKGFFAKVCVNNSVFTKNIAGITGGVLHIDGGTNKHVVLIFINTTIEYSYGKKTGCAISVGDMKNRYPLVPVGRLYVEFTGLMFKHCNAPCKKPNDCKKIRFGNICLTSSESAQVLVKNSLFSDNYNKYESTLVIKHSNTRKRETKTHVCLENTNFVRNASPNKVYILNVEGSASQNQESSFKIFNSIFANNQGPAIKVKKMQRFDAENLTCFSNKGMCLFVRNKAKESHFFNSTVSIHRSVFQNNGAAPLFILQKRPINSKVIIRKTLFRRNNIRKKEAIRITMGNRKLCRKSSNCSLVSGNVTIEDVVFIGNVICRASGSVFGIAVFPHRGQFKAVIRNTVFKDNFQKSKDDDPDVSDLMYLYMPQSPQSLYTSHNQSSKQKCANKYFPQYIDKNNITLENVRFTNNTGFSNIMYIDNGKTVIKRSLFENNFSRNPRTGVFIFVEHGTPSITFENSVFNQTEIRTFDHDEKPNTNPKAVNIMPFVYFAGLGPFVVRNSSFVMSASEVTTPIFIIQNARYVHFDEKTTFACPVGSYIKLDNSSHLIPPQYTKNNCPLNITRLKFTCRRCPDSEYSLEKGTLSGTNLTRKWITCFKCPYGGDCSFNIRSRKSFWGYINNTRFSPQLNFLHCPEKYCDSPIATDPAMFNHCHGNRTGIMCGTCKKGFTESIFNNKCRPNNECTDRWFWVIAGLYSIVMALYIFYQPPVVLYLVEKLLWFRKKETVLPNSRVAQQRQTHGHGEHGYFKIIFYFYQIADLLMLESCTEILHKDYFIGMLVSFYNFQVQLLNDSLGCPFPGLTVATKELFSSLQVFAVMAWIVIFYVLSRLLHLLTKRHEKPPVAPYIAAVIEVLLLGYERLGHTSLELVHCTPMKIDGHTEWRLFLDGNITCWVHWWQFALIAYNIIFVVPFLVVLLVGTSKLRRHEISPSVFILACFAPLPFIVYWAVKKAFKRKTEQNYARPTSETTFHLLEVLQGPFRSSDSRSKGALYWESVLIGRRLVLLCLRSFIAKPMIRLLGMTVVCIIILVHDVIVFPYKERTANNFSIISLFILVTIGTINLSKASLIAAGIHPHGFLQKLVDCLQKTEVVLLGILPSALGLLVIGVVISQAVRVGLAIRFKIREFRQRKYSSLSLNDEQRPLLVN</sequence>
<dbReference type="KEGG" id="epa:110252397"/>
<accession>A0A913Y491</accession>
<dbReference type="EnsemblMetazoa" id="XM_021059219.2">
    <property type="protein sequence ID" value="XP_020914878.1"/>
    <property type="gene ID" value="LOC110252397"/>
</dbReference>
<dbReference type="Proteomes" id="UP000887567">
    <property type="component" value="Unplaced"/>
</dbReference>
<dbReference type="SUPFAM" id="SSF51126">
    <property type="entry name" value="Pectin lyase-like"/>
    <property type="match status" value="2"/>
</dbReference>